<dbReference type="EMBL" id="AZRA01000114">
    <property type="protein sequence ID" value="KDB50780.1"/>
    <property type="molecule type" value="Genomic_DNA"/>
</dbReference>
<feature type="transmembrane region" description="Helical" evidence="1">
    <location>
        <begin position="308"/>
        <end position="327"/>
    </location>
</feature>
<evidence type="ECO:0008006" key="4">
    <source>
        <dbReference type="Google" id="ProtNLM"/>
    </source>
</evidence>
<keyword evidence="1" id="KW-1133">Transmembrane helix</keyword>
<dbReference type="RefSeq" id="WP_139330988.1">
    <property type="nucleotide sequence ID" value="NZ_AZRA01000114.1"/>
</dbReference>
<gene>
    <name evidence="2" type="ORF">X805_36300</name>
</gene>
<feature type="transmembrane region" description="Helical" evidence="1">
    <location>
        <begin position="378"/>
        <end position="398"/>
    </location>
</feature>
<feature type="transmembrane region" description="Helical" evidence="1">
    <location>
        <begin position="187"/>
        <end position="204"/>
    </location>
</feature>
<keyword evidence="1" id="KW-0812">Transmembrane</keyword>
<dbReference type="Proteomes" id="UP000026714">
    <property type="component" value="Unassembled WGS sequence"/>
</dbReference>
<dbReference type="STRING" id="34103.SAMN05421778_1414"/>
<keyword evidence="1" id="KW-0472">Membrane</keyword>
<evidence type="ECO:0000313" key="2">
    <source>
        <dbReference type="EMBL" id="KDB50780.1"/>
    </source>
</evidence>
<protein>
    <recommendedName>
        <fullName evidence="4">Polysaccharide biosynthesis protein</fullName>
    </recommendedName>
</protein>
<proteinExistence type="predicted"/>
<feature type="transmembrane region" description="Helical" evidence="1">
    <location>
        <begin position="161"/>
        <end position="181"/>
    </location>
</feature>
<evidence type="ECO:0000256" key="1">
    <source>
        <dbReference type="SAM" id="Phobius"/>
    </source>
</evidence>
<feature type="transmembrane region" description="Helical" evidence="1">
    <location>
        <begin position="89"/>
        <end position="109"/>
    </location>
</feature>
<dbReference type="eggNOG" id="ENOG503393M">
    <property type="taxonomic scope" value="Bacteria"/>
</dbReference>
<name>A0A059KHC7_9BURK</name>
<feature type="transmembrane region" description="Helical" evidence="1">
    <location>
        <begin position="404"/>
        <end position="429"/>
    </location>
</feature>
<evidence type="ECO:0000313" key="3">
    <source>
        <dbReference type="Proteomes" id="UP000026714"/>
    </source>
</evidence>
<keyword evidence="3" id="KW-1185">Reference proteome</keyword>
<organism evidence="2 3">
    <name type="scientific">Sphaerotilus natans subsp. natans DSM 6575</name>
    <dbReference type="NCBI Taxonomy" id="1286631"/>
    <lineage>
        <taxon>Bacteria</taxon>
        <taxon>Pseudomonadati</taxon>
        <taxon>Pseudomonadota</taxon>
        <taxon>Betaproteobacteria</taxon>
        <taxon>Burkholderiales</taxon>
        <taxon>Sphaerotilaceae</taxon>
        <taxon>Sphaerotilus</taxon>
    </lineage>
</organism>
<feature type="transmembrane region" description="Helical" evidence="1">
    <location>
        <begin position="441"/>
        <end position="457"/>
    </location>
</feature>
<feature type="transmembrane region" description="Helical" evidence="1">
    <location>
        <begin position="347"/>
        <end position="366"/>
    </location>
</feature>
<accession>A0A059KHC7</accession>
<dbReference type="AlphaFoldDB" id="A0A059KHC7"/>
<feature type="transmembrane region" description="Helical" evidence="1">
    <location>
        <begin position="463"/>
        <end position="482"/>
    </location>
</feature>
<feature type="transmembrane region" description="Helical" evidence="1">
    <location>
        <begin position="121"/>
        <end position="140"/>
    </location>
</feature>
<comment type="caution">
    <text evidence="2">The sequence shown here is derived from an EMBL/GenBank/DDBJ whole genome shotgun (WGS) entry which is preliminary data.</text>
</comment>
<reference evidence="2 3" key="1">
    <citation type="journal article" date="2014" name="FEMS Microbiol. Ecol.">
        <title>Sphaerotilus natans encrusted with nanoball-shaped Fe(III) oxide minerals formed by nitrate-reducing mixotrophic Fe(II) oxidation.</title>
        <authorList>
            <person name="Park S."/>
            <person name="Kim D.H."/>
            <person name="Lee J.H."/>
            <person name="Hur H.G."/>
        </authorList>
    </citation>
    <scope>NUCLEOTIDE SEQUENCE [LARGE SCALE GENOMIC DNA]</scope>
    <source>
        <strain evidence="2 3">DSM 6575</strain>
    </source>
</reference>
<sequence>MEDKSIKGFFSASAALSSRLGINLLAQVLQVPLFLTVWSAAEYGAWLAIQGVLGFAVILDTAHQSYSEGVYYAESGHTDRLRDRLRQGMTFGALVSVVQVLVAGVVLIWCSANPAYDGATAFWRDMALAALMWAVAWAVTFSPAGQVGRLLNCFDGFAQQAWFGTFYIAAGALAPLVLLVWHLSPLQFLGVNIAISVVYHWYWFRRMLPLVRQHCGNFSLYAVNGLALRARALGALGYLTKVASEHTRQQGLRVVLAANFAAPQIAAFSTVRTIANVVQQAGSTFFGPALPGLSKSLAAGDEHGVRTVLGLLDCIAVLVAVPLLMALQLLAPHFYMAWTRNSLPYDGLLFALASTVVLVAANYSSYMAYAISTNRVKVIALTSLTSAAVLVAGLGMFVRGHGLWAVMLVLILCEGVVGVMLHFWCSAGLRDAGMRWPRRAPAARVGFSLVAVGLLLVSPDAQAPALVLLYIAFMAGAGYALYRVCPDELSLLGRIVRVPLQRWA</sequence>